<accession>A0A6A2WD95</accession>
<name>A0A6A2WD95_HIBSY</name>
<proteinExistence type="predicted"/>
<comment type="caution">
    <text evidence="2">The sequence shown here is derived from an EMBL/GenBank/DDBJ whole genome shotgun (WGS) entry which is preliminary data.</text>
</comment>
<evidence type="ECO:0000313" key="3">
    <source>
        <dbReference type="Proteomes" id="UP000436088"/>
    </source>
</evidence>
<dbReference type="AlphaFoldDB" id="A0A6A2WD95"/>
<gene>
    <name evidence="2" type="ORF">F3Y22_tig00117005pilonHSYRG00330</name>
</gene>
<evidence type="ECO:0000313" key="2">
    <source>
        <dbReference type="EMBL" id="KAE8656282.1"/>
    </source>
</evidence>
<organism evidence="2 3">
    <name type="scientific">Hibiscus syriacus</name>
    <name type="common">Rose of Sharon</name>
    <dbReference type="NCBI Taxonomy" id="106335"/>
    <lineage>
        <taxon>Eukaryota</taxon>
        <taxon>Viridiplantae</taxon>
        <taxon>Streptophyta</taxon>
        <taxon>Embryophyta</taxon>
        <taxon>Tracheophyta</taxon>
        <taxon>Spermatophyta</taxon>
        <taxon>Magnoliopsida</taxon>
        <taxon>eudicotyledons</taxon>
        <taxon>Gunneridae</taxon>
        <taxon>Pentapetalae</taxon>
        <taxon>rosids</taxon>
        <taxon>malvids</taxon>
        <taxon>Malvales</taxon>
        <taxon>Malvaceae</taxon>
        <taxon>Malvoideae</taxon>
        <taxon>Hibiscus</taxon>
    </lineage>
</organism>
<protein>
    <submittedName>
        <fullName evidence="2">Uncharacterized protein</fullName>
    </submittedName>
</protein>
<keyword evidence="1" id="KW-0175">Coiled coil</keyword>
<reference evidence="2" key="1">
    <citation type="submission" date="2019-09" db="EMBL/GenBank/DDBJ databases">
        <title>Draft genome information of white flower Hibiscus syriacus.</title>
        <authorList>
            <person name="Kim Y.-M."/>
        </authorList>
    </citation>
    <scope>NUCLEOTIDE SEQUENCE [LARGE SCALE GENOMIC DNA]</scope>
    <source>
        <strain evidence="2">YM2019G1</strain>
    </source>
</reference>
<sequence length="132" mass="15635">MEHIRILDEKLQNAFNENAKLKVKKKEDEKLWKAEKDKEFFEVKVAEGSKAIDSLNEQVDGLSLKLRSAEETIRNLGKKIEELKFEKEENDRFYKDEQCKTENLIEEKDVEFKFESDRMEFKCSIGGARKLK</sequence>
<dbReference type="EMBL" id="VEPZ02001768">
    <property type="protein sequence ID" value="KAE8656282.1"/>
    <property type="molecule type" value="Genomic_DNA"/>
</dbReference>
<dbReference type="Proteomes" id="UP000436088">
    <property type="component" value="Unassembled WGS sequence"/>
</dbReference>
<feature type="coiled-coil region" evidence="1">
    <location>
        <begin position="4"/>
        <end position="86"/>
    </location>
</feature>
<keyword evidence="3" id="KW-1185">Reference proteome</keyword>
<evidence type="ECO:0000256" key="1">
    <source>
        <dbReference type="SAM" id="Coils"/>
    </source>
</evidence>